<organism evidence="2 3">
    <name type="scientific">Papaver somniferum</name>
    <name type="common">Opium poppy</name>
    <dbReference type="NCBI Taxonomy" id="3469"/>
    <lineage>
        <taxon>Eukaryota</taxon>
        <taxon>Viridiplantae</taxon>
        <taxon>Streptophyta</taxon>
        <taxon>Embryophyta</taxon>
        <taxon>Tracheophyta</taxon>
        <taxon>Spermatophyta</taxon>
        <taxon>Magnoliopsida</taxon>
        <taxon>Ranunculales</taxon>
        <taxon>Papaveraceae</taxon>
        <taxon>Papaveroideae</taxon>
        <taxon>Papaver</taxon>
    </lineage>
</organism>
<protein>
    <submittedName>
        <fullName evidence="2">Uncharacterized protein</fullName>
    </submittedName>
</protein>
<evidence type="ECO:0000313" key="2">
    <source>
        <dbReference type="EMBL" id="RZC71841.1"/>
    </source>
</evidence>
<proteinExistence type="predicted"/>
<reference evidence="2 3" key="1">
    <citation type="journal article" date="2018" name="Science">
        <title>The opium poppy genome and morphinan production.</title>
        <authorList>
            <person name="Guo L."/>
            <person name="Winzer T."/>
            <person name="Yang X."/>
            <person name="Li Y."/>
            <person name="Ning Z."/>
            <person name="He Z."/>
            <person name="Teodor R."/>
            <person name="Lu Y."/>
            <person name="Bowser T.A."/>
            <person name="Graham I.A."/>
            <person name="Ye K."/>
        </authorList>
    </citation>
    <scope>NUCLEOTIDE SEQUENCE [LARGE SCALE GENOMIC DNA]</scope>
    <source>
        <strain evidence="3">cv. HN1</strain>
        <tissue evidence="2">Leaves</tissue>
    </source>
</reference>
<feature type="compositionally biased region" description="Acidic residues" evidence="1">
    <location>
        <begin position="199"/>
        <end position="209"/>
    </location>
</feature>
<keyword evidence="3" id="KW-1185">Reference proteome</keyword>
<dbReference type="Gramene" id="RZC71841">
    <property type="protein sequence ID" value="RZC71841"/>
    <property type="gene ID" value="C5167_035005"/>
</dbReference>
<dbReference type="Proteomes" id="UP000316621">
    <property type="component" value="Chromosome 7"/>
</dbReference>
<sequence>MELPVITNDETPKKTWKTNKKIVSMEKTKPPRRSPRLNKTASEVQNFDQQGGASRKLCFVDLLNEVQKKIDQPSQKSFNHDYWFNVTQGSTVYNDENQSEDEENVQLENTELDECNPVEDPDAPLIFDSDEDDDKDYADYLKTYKVLAHNEESSSSEDEAGIGLEDEYKDDGGPEVVINKVSGKPDWYNKYKPDINNIAEDDDPNLFPE</sequence>
<dbReference type="AlphaFoldDB" id="A0A4Y7KI54"/>
<evidence type="ECO:0000313" key="3">
    <source>
        <dbReference type="Proteomes" id="UP000316621"/>
    </source>
</evidence>
<feature type="region of interest" description="Disordered" evidence="1">
    <location>
        <begin position="24"/>
        <end position="48"/>
    </location>
</feature>
<gene>
    <name evidence="2" type="ORF">C5167_035005</name>
</gene>
<accession>A0A4Y7KI54</accession>
<evidence type="ECO:0000256" key="1">
    <source>
        <dbReference type="SAM" id="MobiDB-lite"/>
    </source>
</evidence>
<feature type="region of interest" description="Disordered" evidence="1">
    <location>
        <begin position="149"/>
        <end position="175"/>
    </location>
</feature>
<feature type="compositionally biased region" description="Acidic residues" evidence="1">
    <location>
        <begin position="154"/>
        <end position="169"/>
    </location>
</feature>
<feature type="compositionally biased region" description="Polar residues" evidence="1">
    <location>
        <begin position="37"/>
        <end position="48"/>
    </location>
</feature>
<name>A0A4Y7KI54_PAPSO</name>
<dbReference type="EMBL" id="CM010721">
    <property type="protein sequence ID" value="RZC71841.1"/>
    <property type="molecule type" value="Genomic_DNA"/>
</dbReference>
<feature type="region of interest" description="Disordered" evidence="1">
    <location>
        <begin position="190"/>
        <end position="209"/>
    </location>
</feature>